<dbReference type="AlphaFoldDB" id="A0A653A642"/>
<gene>
    <name evidence="2" type="ORF">TRIP_D170016</name>
</gene>
<evidence type="ECO:0000256" key="1">
    <source>
        <dbReference type="SAM" id="MobiDB-lite"/>
    </source>
</evidence>
<proteinExistence type="predicted"/>
<name>A0A653A642_9BACT</name>
<accession>A0A653A642</accession>
<organism evidence="2">
    <name type="scientific">uncultured Paludibacter sp</name>
    <dbReference type="NCBI Taxonomy" id="497635"/>
    <lineage>
        <taxon>Bacteria</taxon>
        <taxon>Pseudomonadati</taxon>
        <taxon>Bacteroidota</taxon>
        <taxon>Bacteroidia</taxon>
        <taxon>Bacteroidales</taxon>
        <taxon>Paludibacteraceae</taxon>
        <taxon>Paludibacter</taxon>
        <taxon>environmental samples</taxon>
    </lineage>
</organism>
<feature type="region of interest" description="Disordered" evidence="1">
    <location>
        <begin position="1"/>
        <end position="25"/>
    </location>
</feature>
<sequence>MAQRKGKTGNPNGRPKGSPNKVTQSTKEWIQQIIDGNKEQFEQDLKNLEPKERTAIIERLLKYVTPTQQSISVEAQLQAEYEQLEKLLQDAPEEAIDEIVKRIEQLKSNSDNGQE</sequence>
<protein>
    <recommendedName>
        <fullName evidence="3">DUF5681 domain-containing protein</fullName>
    </recommendedName>
</protein>
<dbReference type="EMBL" id="UPXZ01000009">
    <property type="protein sequence ID" value="VBB43501.1"/>
    <property type="molecule type" value="Genomic_DNA"/>
</dbReference>
<evidence type="ECO:0000313" key="2">
    <source>
        <dbReference type="EMBL" id="VBB43501.1"/>
    </source>
</evidence>
<evidence type="ECO:0008006" key="3">
    <source>
        <dbReference type="Google" id="ProtNLM"/>
    </source>
</evidence>
<reference evidence="2" key="1">
    <citation type="submission" date="2018-07" db="EMBL/GenBank/DDBJ databases">
        <authorList>
            <consortium name="Genoscope - CEA"/>
            <person name="William W."/>
        </authorList>
    </citation>
    <scope>NUCLEOTIDE SEQUENCE</scope>
    <source>
        <strain evidence="2">IK1</strain>
    </source>
</reference>